<dbReference type="Pfam" id="PF13349">
    <property type="entry name" value="DUF4097"/>
    <property type="match status" value="1"/>
</dbReference>
<keyword evidence="2" id="KW-0732">Signal</keyword>
<protein>
    <recommendedName>
        <fullName evidence="3">DUF4097 domain-containing protein</fullName>
    </recommendedName>
</protein>
<comment type="caution">
    <text evidence="4">The sequence shown here is derived from an EMBL/GenBank/DDBJ whole genome shotgun (WGS) entry which is preliminary data.</text>
</comment>
<feature type="domain" description="DUF4097" evidence="3">
    <location>
        <begin position="113"/>
        <end position="227"/>
    </location>
</feature>
<evidence type="ECO:0000313" key="5">
    <source>
        <dbReference type="Proteomes" id="UP000579153"/>
    </source>
</evidence>
<name>A0A7W9G7B1_9ACTN</name>
<accession>A0A7W9G7B1</accession>
<keyword evidence="5" id="KW-1185">Reference proteome</keyword>
<dbReference type="AlphaFoldDB" id="A0A7W9G7B1"/>
<feature type="chain" id="PRO_5038732135" description="DUF4097 domain-containing protein" evidence="2">
    <location>
        <begin position="19"/>
        <end position="230"/>
    </location>
</feature>
<reference evidence="4 5" key="1">
    <citation type="submission" date="2020-08" db="EMBL/GenBank/DDBJ databases">
        <title>Sequencing the genomes of 1000 actinobacteria strains.</title>
        <authorList>
            <person name="Klenk H.-P."/>
        </authorList>
    </citation>
    <scope>NUCLEOTIDE SEQUENCE [LARGE SCALE GENOMIC DNA]</scope>
    <source>
        <strain evidence="4 5">DSM 45507</strain>
    </source>
</reference>
<dbReference type="Proteomes" id="UP000579153">
    <property type="component" value="Unassembled WGS sequence"/>
</dbReference>
<evidence type="ECO:0000313" key="4">
    <source>
        <dbReference type="EMBL" id="MBB5778464.1"/>
    </source>
</evidence>
<feature type="signal peptide" evidence="2">
    <location>
        <begin position="1"/>
        <end position="18"/>
    </location>
</feature>
<organism evidence="4 5">
    <name type="scientific">Nonomuraea jabiensis</name>
    <dbReference type="NCBI Taxonomy" id="882448"/>
    <lineage>
        <taxon>Bacteria</taxon>
        <taxon>Bacillati</taxon>
        <taxon>Actinomycetota</taxon>
        <taxon>Actinomycetes</taxon>
        <taxon>Streptosporangiales</taxon>
        <taxon>Streptosporangiaceae</taxon>
        <taxon>Nonomuraea</taxon>
    </lineage>
</organism>
<sequence>MKTIAIAGGLLASTLMLTGCGLGSITGPSSEETASYEVTDKVARLQVKSGAGETVVTETGGGAVRVTETLRWRGDDKPKPEHSVEGNALLLSYDCPSNLGSCSVDYKIEIPKGLAVDLNSGSGDVTLRGLTGELNVNVGSGDLDAAELAGKKLVAEAGSGKVELKYTAAPDSAELQAGSGDIVLRVPDGAYDVRTQVGSGDADVSVRKDSSSPHKISLKAGSGDVTVAAG</sequence>
<feature type="region of interest" description="Disordered" evidence="1">
    <location>
        <begin position="202"/>
        <end position="230"/>
    </location>
</feature>
<evidence type="ECO:0000256" key="1">
    <source>
        <dbReference type="SAM" id="MobiDB-lite"/>
    </source>
</evidence>
<evidence type="ECO:0000256" key="2">
    <source>
        <dbReference type="SAM" id="SignalP"/>
    </source>
</evidence>
<dbReference type="PROSITE" id="PS51257">
    <property type="entry name" value="PROKAR_LIPOPROTEIN"/>
    <property type="match status" value="1"/>
</dbReference>
<gene>
    <name evidence="4" type="ORF">HD596_005220</name>
</gene>
<dbReference type="EMBL" id="JACHMB010000001">
    <property type="protein sequence ID" value="MBB5778464.1"/>
    <property type="molecule type" value="Genomic_DNA"/>
</dbReference>
<evidence type="ECO:0000259" key="3">
    <source>
        <dbReference type="Pfam" id="PF13349"/>
    </source>
</evidence>
<dbReference type="InterPro" id="IPR025164">
    <property type="entry name" value="Toastrack_DUF4097"/>
</dbReference>
<proteinExistence type="predicted"/>
<dbReference type="RefSeq" id="WP_185071891.1">
    <property type="nucleotide sequence ID" value="NZ_JACHMB010000001.1"/>
</dbReference>
<dbReference type="Gene3D" id="2.160.20.120">
    <property type="match status" value="1"/>
</dbReference>